<proteinExistence type="inferred from homology"/>
<dbReference type="Gene3D" id="3.40.50.10350">
    <property type="entry name" value="Glycerate kinase, domain 1"/>
    <property type="match status" value="1"/>
</dbReference>
<keyword evidence="3 4" id="KW-0418">Kinase</keyword>
<reference evidence="6" key="1">
    <citation type="journal article" date="2019" name="Int. J. Syst. Evol. Microbiol.">
        <title>The Global Catalogue of Microorganisms (GCM) 10K type strain sequencing project: providing services to taxonomists for standard genome sequencing and annotation.</title>
        <authorList>
            <consortium name="The Broad Institute Genomics Platform"/>
            <consortium name="The Broad Institute Genome Sequencing Center for Infectious Disease"/>
            <person name="Wu L."/>
            <person name="Ma J."/>
        </authorList>
    </citation>
    <scope>NUCLEOTIDE SEQUENCE [LARGE SCALE GENOMIC DNA]</scope>
    <source>
        <strain evidence="6">TISTR 1535</strain>
    </source>
</reference>
<dbReference type="InterPro" id="IPR018197">
    <property type="entry name" value="Glycerate_kinase_RE-like"/>
</dbReference>
<dbReference type="SUPFAM" id="SSF110738">
    <property type="entry name" value="Glycerate kinase I"/>
    <property type="match status" value="1"/>
</dbReference>
<dbReference type="Proteomes" id="UP001597502">
    <property type="component" value="Unassembled WGS sequence"/>
</dbReference>
<dbReference type="InterPro" id="IPR004381">
    <property type="entry name" value="Glycerate_kinase"/>
</dbReference>
<sequence>MNIVVAPDSFKGSLTSIYASKIMERAIKTIDEDCHVSLKPMADGGEGTLESLFSASSGIRVPITCTGPLGEQIDTSYAIVDSNLAIIECASIAGLVQVPMDKRNPDVTTTFGLGEVIRDALDRGCRSFVLGLGGSATNDGGLGMLQTLGMEAYDGNGNTVTPFGKGVKDLMDVSFSGIDTRLADADIKVACDVDNPLCGERGATRVFGPQKGAKADQVEQYDLALDVYGSAIESSLEKKLKDIPGAGAAGGLGFALLALGGNLVSGAHLLGDLINVEDAIENADLVLTGEGQSDEQTLYGKAPGYIASIAKKYQVPVILMSGGLEGDLDILRARFTGCFSIVNKPMSLEVCIEKADELLFEQTKQVIQLLKNF</sequence>
<dbReference type="Gene3D" id="3.90.1510.10">
    <property type="entry name" value="Glycerate kinase, domain 2"/>
    <property type="match status" value="1"/>
</dbReference>
<dbReference type="Pfam" id="PF02595">
    <property type="entry name" value="Gly_kinase"/>
    <property type="match status" value="1"/>
</dbReference>
<comment type="similarity">
    <text evidence="1 4">Belongs to the glycerate kinase type-1 family.</text>
</comment>
<name>A0ABW5V5H0_9BACI</name>
<evidence type="ECO:0000256" key="2">
    <source>
        <dbReference type="ARBA" id="ARBA00022679"/>
    </source>
</evidence>
<dbReference type="InterPro" id="IPR018193">
    <property type="entry name" value="Glyc_kinase_flavodox-like_fold"/>
</dbReference>
<evidence type="ECO:0000313" key="5">
    <source>
        <dbReference type="EMBL" id="MFD2761126.1"/>
    </source>
</evidence>
<evidence type="ECO:0000313" key="6">
    <source>
        <dbReference type="Proteomes" id="UP001597502"/>
    </source>
</evidence>
<gene>
    <name evidence="5" type="ORF">ACFSUO_09100</name>
</gene>
<accession>A0ABW5V5H0</accession>
<dbReference type="InterPro" id="IPR036129">
    <property type="entry name" value="Glycerate_kinase_sf"/>
</dbReference>
<dbReference type="RefSeq" id="WP_382393312.1">
    <property type="nucleotide sequence ID" value="NZ_JBHUNA010000020.1"/>
</dbReference>
<evidence type="ECO:0000256" key="3">
    <source>
        <dbReference type="ARBA" id="ARBA00022777"/>
    </source>
</evidence>
<organism evidence="5 6">
    <name type="scientific">Lentibacillus juripiscarius</name>
    <dbReference type="NCBI Taxonomy" id="257446"/>
    <lineage>
        <taxon>Bacteria</taxon>
        <taxon>Bacillati</taxon>
        <taxon>Bacillota</taxon>
        <taxon>Bacilli</taxon>
        <taxon>Bacillales</taxon>
        <taxon>Bacillaceae</taxon>
        <taxon>Lentibacillus</taxon>
    </lineage>
</organism>
<keyword evidence="6" id="KW-1185">Reference proteome</keyword>
<evidence type="ECO:0000256" key="4">
    <source>
        <dbReference type="PIRNR" id="PIRNR006078"/>
    </source>
</evidence>
<comment type="caution">
    <text evidence="5">The sequence shown here is derived from an EMBL/GenBank/DDBJ whole genome shotgun (WGS) entry which is preliminary data.</text>
</comment>
<dbReference type="EMBL" id="JBHUNA010000020">
    <property type="protein sequence ID" value="MFD2761126.1"/>
    <property type="molecule type" value="Genomic_DNA"/>
</dbReference>
<dbReference type="PANTHER" id="PTHR21599:SF0">
    <property type="entry name" value="GLYCERATE KINASE"/>
    <property type="match status" value="1"/>
</dbReference>
<dbReference type="GO" id="GO:0016301">
    <property type="term" value="F:kinase activity"/>
    <property type="evidence" value="ECO:0007669"/>
    <property type="project" value="UniProtKB-KW"/>
</dbReference>
<dbReference type="PIRSF" id="PIRSF006078">
    <property type="entry name" value="GlxK"/>
    <property type="match status" value="1"/>
</dbReference>
<protein>
    <submittedName>
        <fullName evidence="5">Glycerate kinase</fullName>
    </submittedName>
</protein>
<dbReference type="NCBIfam" id="TIGR00045">
    <property type="entry name" value="glycerate kinase"/>
    <property type="match status" value="1"/>
</dbReference>
<dbReference type="PANTHER" id="PTHR21599">
    <property type="entry name" value="GLYCERATE KINASE"/>
    <property type="match status" value="1"/>
</dbReference>
<evidence type="ECO:0000256" key="1">
    <source>
        <dbReference type="ARBA" id="ARBA00006284"/>
    </source>
</evidence>
<keyword evidence="2 4" id="KW-0808">Transferase</keyword>